<reference evidence="1 2" key="1">
    <citation type="submission" date="2024-05" db="EMBL/GenBank/DDBJ databases">
        <authorList>
            <person name="Wallberg A."/>
        </authorList>
    </citation>
    <scope>NUCLEOTIDE SEQUENCE [LARGE SCALE GENOMIC DNA]</scope>
</reference>
<dbReference type="Proteomes" id="UP001497623">
    <property type="component" value="Unassembled WGS sequence"/>
</dbReference>
<feature type="non-terminal residue" evidence="1">
    <location>
        <position position="1"/>
    </location>
</feature>
<comment type="caution">
    <text evidence="1">The sequence shown here is derived from an EMBL/GenBank/DDBJ whole genome shotgun (WGS) entry which is preliminary data.</text>
</comment>
<accession>A0AAV2RID3</accession>
<organism evidence="1 2">
    <name type="scientific">Meganyctiphanes norvegica</name>
    <name type="common">Northern krill</name>
    <name type="synonym">Thysanopoda norvegica</name>
    <dbReference type="NCBI Taxonomy" id="48144"/>
    <lineage>
        <taxon>Eukaryota</taxon>
        <taxon>Metazoa</taxon>
        <taxon>Ecdysozoa</taxon>
        <taxon>Arthropoda</taxon>
        <taxon>Crustacea</taxon>
        <taxon>Multicrustacea</taxon>
        <taxon>Malacostraca</taxon>
        <taxon>Eumalacostraca</taxon>
        <taxon>Eucarida</taxon>
        <taxon>Euphausiacea</taxon>
        <taxon>Euphausiidae</taxon>
        <taxon>Meganyctiphanes</taxon>
    </lineage>
</organism>
<protein>
    <submittedName>
        <fullName evidence="1">Uncharacterized protein</fullName>
    </submittedName>
</protein>
<dbReference type="AlphaFoldDB" id="A0AAV2RID3"/>
<name>A0AAV2RID3_MEGNR</name>
<proteinExistence type="predicted"/>
<keyword evidence="2" id="KW-1185">Reference proteome</keyword>
<gene>
    <name evidence="1" type="ORF">MNOR_LOCUS25062</name>
</gene>
<evidence type="ECO:0000313" key="1">
    <source>
        <dbReference type="EMBL" id="CAL4125332.1"/>
    </source>
</evidence>
<dbReference type="EMBL" id="CAXKWB010023497">
    <property type="protein sequence ID" value="CAL4125332.1"/>
    <property type="molecule type" value="Genomic_DNA"/>
</dbReference>
<sequence>DAAATATTAAVVPTPPTHHLGAWAGLELQHQQQQQFYIVKKALHALIELSIVLGLIILQEIQSAMACVRPSVEAVMGVWQRHLGDRRPFCVHHRISWYVWKFGKPYLWYQTTRLVFSLVKRMKMWTLRTWNGILSV</sequence>
<evidence type="ECO:0000313" key="2">
    <source>
        <dbReference type="Proteomes" id="UP001497623"/>
    </source>
</evidence>